<keyword evidence="3 5" id="KW-0853">WD repeat</keyword>
<feature type="compositionally biased region" description="Acidic residues" evidence="6">
    <location>
        <begin position="857"/>
        <end position="889"/>
    </location>
</feature>
<evidence type="ECO:0000256" key="6">
    <source>
        <dbReference type="SAM" id="MobiDB-lite"/>
    </source>
</evidence>
<dbReference type="InterPro" id="IPR036322">
    <property type="entry name" value="WD40_repeat_dom_sf"/>
</dbReference>
<dbReference type="Pfam" id="PF00400">
    <property type="entry name" value="WD40"/>
    <property type="match status" value="4"/>
</dbReference>
<dbReference type="InterPro" id="IPR019775">
    <property type="entry name" value="WD40_repeat_CS"/>
</dbReference>
<keyword evidence="2" id="KW-0597">Phosphoprotein</keyword>
<organism evidence="9 10">
    <name type="scientific">Pichia kudriavzevii</name>
    <name type="common">Yeast</name>
    <name type="synonym">Issatchenkia orientalis</name>
    <dbReference type="NCBI Taxonomy" id="4909"/>
    <lineage>
        <taxon>Eukaryota</taxon>
        <taxon>Fungi</taxon>
        <taxon>Dikarya</taxon>
        <taxon>Ascomycota</taxon>
        <taxon>Saccharomycotina</taxon>
        <taxon>Pichiomycetes</taxon>
        <taxon>Pichiales</taxon>
        <taxon>Pichiaceae</taxon>
        <taxon>Pichia</taxon>
    </lineage>
</organism>
<proteinExistence type="inferred from homology"/>
<evidence type="ECO:0000313" key="9">
    <source>
        <dbReference type="EMBL" id="OUT21460.1"/>
    </source>
</evidence>
<feature type="repeat" description="WD" evidence="5">
    <location>
        <begin position="320"/>
        <end position="361"/>
    </location>
</feature>
<dbReference type="PANTHER" id="PTHR19858">
    <property type="entry name" value="WD40 REPEAT PROTEIN"/>
    <property type="match status" value="1"/>
</dbReference>
<feature type="repeat" description="WD" evidence="5">
    <location>
        <begin position="362"/>
        <end position="395"/>
    </location>
</feature>
<dbReference type="PROSITE" id="PS00678">
    <property type="entry name" value="WD_REPEATS_1"/>
    <property type="match status" value="3"/>
</dbReference>
<keyword evidence="4" id="KW-0677">Repeat</keyword>
<dbReference type="VEuPathDB" id="FungiDB:C5L36_0B04840"/>
<dbReference type="SUPFAM" id="SSF50978">
    <property type="entry name" value="WD40 repeat-like"/>
    <property type="match status" value="2"/>
</dbReference>
<evidence type="ECO:0000256" key="3">
    <source>
        <dbReference type="ARBA" id="ARBA00022574"/>
    </source>
</evidence>
<feature type="region of interest" description="Disordered" evidence="6">
    <location>
        <begin position="857"/>
        <end position="897"/>
    </location>
</feature>
<evidence type="ECO:0000256" key="5">
    <source>
        <dbReference type="PROSITE-ProRule" id="PRU00221"/>
    </source>
</evidence>
<evidence type="ECO:0000256" key="4">
    <source>
        <dbReference type="ARBA" id="ARBA00022737"/>
    </source>
</evidence>
<dbReference type="InterPro" id="IPR011044">
    <property type="entry name" value="Quino_amine_DH_bsu"/>
</dbReference>
<comment type="caution">
    <text evidence="9">The sequence shown here is derived from an EMBL/GenBank/DDBJ whole genome shotgun (WGS) entry which is preliminary data.</text>
</comment>
<evidence type="ECO:0000256" key="1">
    <source>
        <dbReference type="ARBA" id="ARBA00010226"/>
    </source>
</evidence>
<accession>A0A1Z8JLJ4</accession>
<protein>
    <recommendedName>
        <fullName evidence="11">Periodic tryptophan protein 2</fullName>
    </recommendedName>
</protein>
<evidence type="ECO:0000259" key="7">
    <source>
        <dbReference type="Pfam" id="PF04003"/>
    </source>
</evidence>
<evidence type="ECO:0000313" key="10">
    <source>
        <dbReference type="Proteomes" id="UP000195871"/>
    </source>
</evidence>
<sequence>MKSDFKFSNLLGTVYRQGNIVYTADGSTLLSPVGNRVSVFDLIHNKSFTFSYEHRKNISVIALNPQNTLLISIDEDGRGILVNFKARTVLHHFNFKNKVRSIEFSPDGTHFAIAAGRFVEVWKTPDMSEDRQFAPFVRYRVYAGHYEDVTAVSWSGDSRFILSASKDMTARIFSLHSEDKHDYVVKAFFNQSQEIIYTVSKDGAIFRWEYTERPGEEDLPEEEKTMSWRIMAKNFFFAETNVKCCTFHTKSNLFIVGFANGEFRLYEMPSFTLIQQLSMGANSVTTVSVNGSGEWIAFGSKELGQLLVYEWQSESYILRQQGHFDSMNCLAYSPDGSRIVTASDDGKIKIWDIVSGFCLATFDEHQSSVTGVVFAKRGQVMFSSSLDGTVRAWDLIRFRNFRTFTSTRRIQFSSVAVDPSGEIVCAGSLDDFDIQVWSVQTSQLLDQLSGHEGPISCLSFGTETNARLASASWDKTVRIWDIFGRSQTSEPFDLTSECLSLAMRPDSKEVAVSTMDGHLTFFDIENGKMVREIDGRKDILQGRYREDEFTSKNSKRGKHFDTIAYSFDGLTLIAAGNNNSICLYDLPNEVLLKRFKISLNMQLNGTLEQLNSKNIVDGQAVDLVDRSGELSDAEESHKADIRLPGSHRGDIGLRSTKPEIRVMSVGFSPTANAFAAASTEGLLIYSIDDSLIFDPIDLDIDVTPENTLSCLGEGEYLNAVAMAFRLNEVYLIQKVYESIKKEDIKLVARDLPVIYVPKILEFIGNLSTESAHVEFNLLWIEQLITLHGKFITQNKHLFARGIRSIQRFLTRTAKDVVSYGKKANNLSRFLLASTAINTSDCDYKELENDAVIEDVEEADSDIMDVNEEEEKSDDEDEEEKEEEEAEEEGGWFGPNENGKKYIDNFAHSDSEEDHDDATRLYDKYEDSKGVHRLVAVDNYFQGEKCDVESLIESLGTIIWKTSMMMQNKAMWEYTISLSKCEDIWVLTIEILKKIEHKEISFSENDLRLIKGITLLIRNLSISYRESNRHSHAINILQNEYLVKILHNMFCFIDVNTEVALQLRALDVMIVCFHCLFNCYKQARDSLSIELLTQSLKCLISKLQTVGTLCELKQILPQLEHLCSSSDTKKLLLKDNCEFFLNIFRSISRILNVNPQIDIQNLREINPDHYQVFLTLAKSIVHLFDEGTLAVNMFKSAQTDPEKNSNNLFTFLIVLQFAFSTEEQENDIDYAALGLMCLEFYEIFEKNCIELLENRKMDQEDWNKLACYHRIIISLLDIVSNLLPYKLFLETLKSYNFVEKIVCFLQIIENNTERRRLKDLESPMGDKKVFGNVKTILIEIITYLVHNDKESQDLVRENGGLILILNNCNLDVNEPFIRERCILCLKYLLENNAENQAFVASLEPKKVEVTQENEKILEKSGYEVEIVDGKVKLKKTNDLIGKIEGN</sequence>
<dbReference type="SMART" id="SM00320">
    <property type="entry name" value="WD40"/>
    <property type="match status" value="12"/>
</dbReference>
<feature type="repeat" description="WD" evidence="5">
    <location>
        <begin position="448"/>
        <end position="482"/>
    </location>
</feature>
<feature type="domain" description="Ataxin-10" evidence="8">
    <location>
        <begin position="1332"/>
        <end position="1433"/>
    </location>
</feature>
<dbReference type="PANTHER" id="PTHR19858:SF0">
    <property type="entry name" value="PERIODIC TRYPTOPHAN PROTEIN 2 HOMOLOG"/>
    <property type="match status" value="1"/>
</dbReference>
<dbReference type="CDD" id="cd00200">
    <property type="entry name" value="WD40"/>
    <property type="match status" value="1"/>
</dbReference>
<dbReference type="GO" id="GO:0034388">
    <property type="term" value="C:Pwp2p-containing subcomplex of 90S preribosome"/>
    <property type="evidence" value="ECO:0007669"/>
    <property type="project" value="TreeGrafter"/>
</dbReference>
<dbReference type="FunFam" id="2.130.10.10:FF:000602">
    <property type="entry name" value="Periodic tryptophan protein 2"/>
    <property type="match status" value="1"/>
</dbReference>
<dbReference type="GO" id="GO:0032040">
    <property type="term" value="C:small-subunit processome"/>
    <property type="evidence" value="ECO:0007669"/>
    <property type="project" value="TreeGrafter"/>
</dbReference>
<dbReference type="InterPro" id="IPR001680">
    <property type="entry name" value="WD40_rpt"/>
</dbReference>
<feature type="repeat" description="WD" evidence="5">
    <location>
        <begin position="142"/>
        <end position="183"/>
    </location>
</feature>
<dbReference type="PROSITE" id="PS50082">
    <property type="entry name" value="WD_REPEATS_2"/>
    <property type="match status" value="4"/>
</dbReference>
<evidence type="ECO:0000256" key="2">
    <source>
        <dbReference type="ARBA" id="ARBA00022553"/>
    </source>
</evidence>
<gene>
    <name evidence="9" type="ORF">CAS74_003578</name>
</gene>
<dbReference type="GO" id="GO:0000462">
    <property type="term" value="P:maturation of SSU-rRNA from tricistronic rRNA transcript (SSU-rRNA, 5.8S rRNA, LSU-rRNA)"/>
    <property type="evidence" value="ECO:0007669"/>
    <property type="project" value="TreeGrafter"/>
</dbReference>
<feature type="domain" description="Small-subunit processome Utp12" evidence="7">
    <location>
        <begin position="727"/>
        <end position="818"/>
    </location>
</feature>
<dbReference type="Pfam" id="PF09759">
    <property type="entry name" value="Atx10homo_assoc"/>
    <property type="match status" value="1"/>
</dbReference>
<dbReference type="Proteomes" id="UP000195871">
    <property type="component" value="Unassembled WGS sequence"/>
</dbReference>
<dbReference type="InterPro" id="IPR020472">
    <property type="entry name" value="WD40_PAC1"/>
</dbReference>
<dbReference type="Gene3D" id="2.130.10.10">
    <property type="entry name" value="YVTN repeat-like/Quinoprotein amine dehydrogenase"/>
    <property type="match status" value="3"/>
</dbReference>
<dbReference type="InterPro" id="IPR015943">
    <property type="entry name" value="WD40/YVTN_repeat-like_dom_sf"/>
</dbReference>
<evidence type="ECO:0008006" key="11">
    <source>
        <dbReference type="Google" id="ProtNLM"/>
    </source>
</evidence>
<comment type="similarity">
    <text evidence="1">Belongs to the WD repeat PWP2 family.</text>
</comment>
<name>A0A1Z8JLJ4_PICKU</name>
<evidence type="ECO:0000259" key="8">
    <source>
        <dbReference type="Pfam" id="PF09759"/>
    </source>
</evidence>
<reference evidence="9 10" key="1">
    <citation type="submission" date="2017-05" db="EMBL/GenBank/DDBJ databases">
        <title>The Genome Sequence of Candida krusei Ckrusei653.</title>
        <authorList>
            <person name="Cuomo C."/>
            <person name="Forche A."/>
            <person name="Young S."/>
            <person name="Abouelleil A."/>
            <person name="Cao P."/>
            <person name="Chapman S."/>
            <person name="Cusick C."/>
            <person name="Shea T."/>
            <person name="Nusbaum C."/>
            <person name="Birren B."/>
        </authorList>
    </citation>
    <scope>NUCLEOTIDE SEQUENCE [LARGE SCALE GENOMIC DNA]</scope>
    <source>
        <strain evidence="9 10">Ckrusei653</strain>
    </source>
</reference>
<dbReference type="InterPro" id="IPR027145">
    <property type="entry name" value="PWP2"/>
</dbReference>
<dbReference type="SUPFAM" id="SSF50969">
    <property type="entry name" value="YVTN repeat-like/Quinoprotein amine dehydrogenase"/>
    <property type="match status" value="1"/>
</dbReference>
<dbReference type="InterPro" id="IPR019156">
    <property type="entry name" value="Ataxin-10_domain"/>
</dbReference>
<dbReference type="InterPro" id="IPR007148">
    <property type="entry name" value="SSU_processome_Utp12"/>
</dbReference>
<dbReference type="VEuPathDB" id="FungiDB:C5L36_0B04850"/>
<dbReference type="PROSITE" id="PS50294">
    <property type="entry name" value="WD_REPEATS_REGION"/>
    <property type="match status" value="4"/>
</dbReference>
<dbReference type="Pfam" id="PF04003">
    <property type="entry name" value="Utp12"/>
    <property type="match status" value="1"/>
</dbReference>
<dbReference type="GO" id="GO:0000028">
    <property type="term" value="P:ribosomal small subunit assembly"/>
    <property type="evidence" value="ECO:0007669"/>
    <property type="project" value="TreeGrafter"/>
</dbReference>
<dbReference type="EMBL" id="NHMM01000005">
    <property type="protein sequence ID" value="OUT21460.1"/>
    <property type="molecule type" value="Genomic_DNA"/>
</dbReference>
<dbReference type="PRINTS" id="PR00320">
    <property type="entry name" value="GPROTEINBRPT"/>
</dbReference>